<evidence type="ECO:0000313" key="5">
    <source>
        <dbReference type="Proteomes" id="UP000817854"/>
    </source>
</evidence>
<keyword evidence="2" id="KW-0472">Membrane</keyword>
<feature type="chain" id="PRO_5045106417" description="tRNA (Guanine-N1)-methyltransferase" evidence="3">
    <location>
        <begin position="25"/>
        <end position="199"/>
    </location>
</feature>
<keyword evidence="1" id="KW-0175">Coiled coil</keyword>
<feature type="transmembrane region" description="Helical" evidence="2">
    <location>
        <begin position="126"/>
        <end position="144"/>
    </location>
</feature>
<protein>
    <recommendedName>
        <fullName evidence="6">tRNA (Guanine-N1)-methyltransferase</fullName>
    </recommendedName>
</protein>
<reference evidence="5" key="1">
    <citation type="submission" date="2019-05" db="EMBL/GenBank/DDBJ databases">
        <title>Flavobacterium profundi sp. nov., isolated from a deep-sea seamount.</title>
        <authorList>
            <person name="Zhang D.-C."/>
        </authorList>
    </citation>
    <scope>NUCLEOTIDE SEQUENCE [LARGE SCALE GENOMIC DNA]</scope>
    <source>
        <strain evidence="5">EC11</strain>
    </source>
</reference>
<comment type="caution">
    <text evidence="4">The sequence shown here is derived from an EMBL/GenBank/DDBJ whole genome shotgun (WGS) entry which is preliminary data.</text>
</comment>
<reference evidence="4 5" key="3">
    <citation type="submission" date="2020-02" db="EMBL/GenBank/DDBJ databases">
        <title>Flavobacterium profundi sp. nov., isolated from a deep-sea seamount.</title>
        <authorList>
            <person name="Zhang D.-C."/>
        </authorList>
    </citation>
    <scope>NUCLEOTIDE SEQUENCE [LARGE SCALE GENOMIC DNA]</scope>
    <source>
        <strain evidence="4 5">EC11</strain>
    </source>
</reference>
<keyword evidence="5" id="KW-1185">Reference proteome</keyword>
<name>A0ABX0IWV0_9FLAO</name>
<proteinExistence type="predicted"/>
<accession>A0ABX0IWV0</accession>
<evidence type="ECO:0000256" key="3">
    <source>
        <dbReference type="SAM" id="SignalP"/>
    </source>
</evidence>
<dbReference type="Proteomes" id="UP000817854">
    <property type="component" value="Unassembled WGS sequence"/>
</dbReference>
<keyword evidence="3" id="KW-0732">Signal</keyword>
<evidence type="ECO:0008006" key="6">
    <source>
        <dbReference type="Google" id="ProtNLM"/>
    </source>
</evidence>
<evidence type="ECO:0000313" key="4">
    <source>
        <dbReference type="EMBL" id="NHN27013.1"/>
    </source>
</evidence>
<keyword evidence="2" id="KW-0812">Transmembrane</keyword>
<feature type="coiled-coil region" evidence="1">
    <location>
        <begin position="81"/>
        <end position="108"/>
    </location>
</feature>
<keyword evidence="2" id="KW-1133">Transmembrane helix</keyword>
<dbReference type="RefSeq" id="WP_140963328.1">
    <property type="nucleotide sequence ID" value="NZ_VEVQ02000010.1"/>
</dbReference>
<evidence type="ECO:0000256" key="1">
    <source>
        <dbReference type="SAM" id="Coils"/>
    </source>
</evidence>
<organism evidence="4 5">
    <name type="scientific">Flavobacterium jejuense</name>
    <dbReference type="NCBI Taxonomy" id="1544455"/>
    <lineage>
        <taxon>Bacteria</taxon>
        <taxon>Pseudomonadati</taxon>
        <taxon>Bacteroidota</taxon>
        <taxon>Flavobacteriia</taxon>
        <taxon>Flavobacteriales</taxon>
        <taxon>Flavobacteriaceae</taxon>
        <taxon>Flavobacterium</taxon>
    </lineage>
</organism>
<sequence length="199" mass="22817">MKKTTLNSIVVVFIFCTNLLTVSAQEKNAKIAEDLNTLITKSSSYQNYKVIEKGAVFGFQSSLDKYIEHEQNTQDLLRKEIVENKKNILGLQNQIQELKKSNAILTAEKANISFLGLSISKSSYSVTMWTLFLGTLFVAGILFYKFKNANAVTKHSKSVLKDVEEEYESYRRVCIEREQGLRRQLFEEAKKRKELKNVS</sequence>
<reference evidence="4 5" key="2">
    <citation type="submission" date="2019-05" db="EMBL/GenBank/DDBJ databases">
        <authorList>
            <person name="Lianzixin W."/>
        </authorList>
    </citation>
    <scope>NUCLEOTIDE SEQUENCE [LARGE SCALE GENOMIC DNA]</scope>
    <source>
        <strain evidence="4 5">EC11</strain>
    </source>
</reference>
<dbReference type="EMBL" id="VEVQ02000010">
    <property type="protein sequence ID" value="NHN27013.1"/>
    <property type="molecule type" value="Genomic_DNA"/>
</dbReference>
<feature type="signal peptide" evidence="3">
    <location>
        <begin position="1"/>
        <end position="24"/>
    </location>
</feature>
<evidence type="ECO:0000256" key="2">
    <source>
        <dbReference type="SAM" id="Phobius"/>
    </source>
</evidence>
<gene>
    <name evidence="4" type="ORF">FIA58_015120</name>
</gene>